<comment type="caution">
    <text evidence="1">The sequence shown here is derived from an EMBL/GenBank/DDBJ whole genome shotgun (WGS) entry which is preliminary data.</text>
</comment>
<organism evidence="1 2">
    <name type="scientific">Microthlaspi erraticum</name>
    <dbReference type="NCBI Taxonomy" id="1685480"/>
    <lineage>
        <taxon>Eukaryota</taxon>
        <taxon>Viridiplantae</taxon>
        <taxon>Streptophyta</taxon>
        <taxon>Embryophyta</taxon>
        <taxon>Tracheophyta</taxon>
        <taxon>Spermatophyta</taxon>
        <taxon>Magnoliopsida</taxon>
        <taxon>eudicotyledons</taxon>
        <taxon>Gunneridae</taxon>
        <taxon>Pentapetalae</taxon>
        <taxon>rosids</taxon>
        <taxon>malvids</taxon>
        <taxon>Brassicales</taxon>
        <taxon>Brassicaceae</taxon>
        <taxon>Coluteocarpeae</taxon>
        <taxon>Microthlaspi</taxon>
    </lineage>
</organism>
<dbReference type="Proteomes" id="UP000467841">
    <property type="component" value="Unassembled WGS sequence"/>
</dbReference>
<accession>A0A6D2IGB4</accession>
<reference evidence="1" key="1">
    <citation type="submission" date="2020-01" db="EMBL/GenBank/DDBJ databases">
        <authorList>
            <person name="Mishra B."/>
        </authorList>
    </citation>
    <scope>NUCLEOTIDE SEQUENCE [LARGE SCALE GENOMIC DNA]</scope>
</reference>
<protein>
    <submittedName>
        <fullName evidence="1">Uncharacterized protein</fullName>
    </submittedName>
</protein>
<proteinExistence type="predicted"/>
<name>A0A6D2IGB4_9BRAS</name>
<evidence type="ECO:0000313" key="2">
    <source>
        <dbReference type="Proteomes" id="UP000467841"/>
    </source>
</evidence>
<evidence type="ECO:0000313" key="1">
    <source>
        <dbReference type="EMBL" id="CAA7029230.1"/>
    </source>
</evidence>
<gene>
    <name evidence="1" type="ORF">MERR_LOCUS16465</name>
</gene>
<keyword evidence="2" id="KW-1185">Reference proteome</keyword>
<dbReference type="EMBL" id="CACVBM020001078">
    <property type="protein sequence ID" value="CAA7029230.1"/>
    <property type="molecule type" value="Genomic_DNA"/>
</dbReference>
<sequence length="96" mass="10871">MASYMMVADLHSMVTNTTLVVKVLKKWVDAGPRGWNHVVDGGGISRFEFDPRFPIAQELKENIGNHHHTVNTAKHTSSLIIAIALYEEQDLHYNTR</sequence>
<dbReference type="AlphaFoldDB" id="A0A6D2IGB4"/>